<evidence type="ECO:0000256" key="1">
    <source>
        <dbReference type="SAM" id="MobiDB-lite"/>
    </source>
</evidence>
<sequence>MSCLKLINLGLLVLFVCQVLLVNASPRKTTSSEFGPSVAKDLRKFESKRGPKLIENFNDEESDNDENDTKWLDELLENDKTLESESDDDDTKDESIDYDDAEEEEYPSDDKDEIEVDNVDDAENDDDQEIEAPKRRFMEPSVVARDWKLNKVNKNRRHKRWAPTDTQNNKRAHWIRVGTQNEPCLNYPFCNKQRKGKVQPKKPCLNYPFCNKQ</sequence>
<feature type="chain" id="PRO_5040163621" evidence="2">
    <location>
        <begin position="25"/>
        <end position="213"/>
    </location>
</feature>
<proteinExistence type="predicted"/>
<dbReference type="Proteomes" id="UP001153620">
    <property type="component" value="Chromosome 4"/>
</dbReference>
<dbReference type="AlphaFoldDB" id="A0A9N9S6A9"/>
<organism evidence="3 4">
    <name type="scientific">Chironomus riparius</name>
    <dbReference type="NCBI Taxonomy" id="315576"/>
    <lineage>
        <taxon>Eukaryota</taxon>
        <taxon>Metazoa</taxon>
        <taxon>Ecdysozoa</taxon>
        <taxon>Arthropoda</taxon>
        <taxon>Hexapoda</taxon>
        <taxon>Insecta</taxon>
        <taxon>Pterygota</taxon>
        <taxon>Neoptera</taxon>
        <taxon>Endopterygota</taxon>
        <taxon>Diptera</taxon>
        <taxon>Nematocera</taxon>
        <taxon>Chironomoidea</taxon>
        <taxon>Chironomidae</taxon>
        <taxon>Chironominae</taxon>
        <taxon>Chironomus</taxon>
    </lineage>
</organism>
<evidence type="ECO:0000313" key="3">
    <source>
        <dbReference type="EMBL" id="CAG9810361.1"/>
    </source>
</evidence>
<protein>
    <submittedName>
        <fullName evidence="3">Uncharacterized protein</fullName>
    </submittedName>
</protein>
<reference evidence="3" key="2">
    <citation type="submission" date="2022-10" db="EMBL/GenBank/DDBJ databases">
        <authorList>
            <consortium name="ENA_rothamsted_submissions"/>
            <consortium name="culmorum"/>
            <person name="King R."/>
        </authorList>
    </citation>
    <scope>NUCLEOTIDE SEQUENCE</scope>
</reference>
<dbReference type="EMBL" id="OU895880">
    <property type="protein sequence ID" value="CAG9810361.1"/>
    <property type="molecule type" value="Genomic_DNA"/>
</dbReference>
<evidence type="ECO:0000313" key="4">
    <source>
        <dbReference type="Proteomes" id="UP001153620"/>
    </source>
</evidence>
<keyword evidence="4" id="KW-1185">Reference proteome</keyword>
<feature type="compositionally biased region" description="Acidic residues" evidence="1">
    <location>
        <begin position="84"/>
        <end position="130"/>
    </location>
</feature>
<name>A0A9N9S6A9_9DIPT</name>
<accession>A0A9N9S6A9</accession>
<reference evidence="3" key="1">
    <citation type="submission" date="2022-01" db="EMBL/GenBank/DDBJ databases">
        <authorList>
            <person name="King R."/>
        </authorList>
    </citation>
    <scope>NUCLEOTIDE SEQUENCE</scope>
</reference>
<feature type="region of interest" description="Disordered" evidence="1">
    <location>
        <begin position="75"/>
        <end position="135"/>
    </location>
</feature>
<evidence type="ECO:0000256" key="2">
    <source>
        <dbReference type="SAM" id="SignalP"/>
    </source>
</evidence>
<gene>
    <name evidence="3" type="ORF">CHIRRI_LOCUS13175</name>
</gene>
<feature type="signal peptide" evidence="2">
    <location>
        <begin position="1"/>
        <end position="24"/>
    </location>
</feature>
<keyword evidence="2" id="KW-0732">Signal</keyword>